<keyword evidence="1" id="KW-0805">Transcription regulation</keyword>
<keyword evidence="5" id="KW-1185">Reference proteome</keyword>
<dbReference type="InterPro" id="IPR041916">
    <property type="entry name" value="Anti_sigma_zinc_sf"/>
</dbReference>
<feature type="region of interest" description="Disordered" evidence="3">
    <location>
        <begin position="71"/>
        <end position="93"/>
    </location>
</feature>
<organism evidence="4 5">
    <name type="scientific">Nocardiopsis lambiniae</name>
    <dbReference type="NCBI Taxonomy" id="3075539"/>
    <lineage>
        <taxon>Bacteria</taxon>
        <taxon>Bacillati</taxon>
        <taxon>Actinomycetota</taxon>
        <taxon>Actinomycetes</taxon>
        <taxon>Streptosporangiales</taxon>
        <taxon>Nocardiopsidaceae</taxon>
        <taxon>Nocardiopsis</taxon>
    </lineage>
</organism>
<name>A0ABU2MB36_9ACTN</name>
<dbReference type="Proteomes" id="UP001183390">
    <property type="component" value="Unassembled WGS sequence"/>
</dbReference>
<dbReference type="EMBL" id="JAVREP010000009">
    <property type="protein sequence ID" value="MDT0329814.1"/>
    <property type="molecule type" value="Genomic_DNA"/>
</dbReference>
<evidence type="ECO:0000256" key="3">
    <source>
        <dbReference type="SAM" id="MobiDB-lite"/>
    </source>
</evidence>
<comment type="caution">
    <text evidence="4">The sequence shown here is derived from an EMBL/GenBank/DDBJ whole genome shotgun (WGS) entry which is preliminary data.</text>
</comment>
<evidence type="ECO:0000313" key="4">
    <source>
        <dbReference type="EMBL" id="MDT0329814.1"/>
    </source>
</evidence>
<keyword evidence="2" id="KW-0804">Transcription</keyword>
<dbReference type="Gene3D" id="1.10.10.1320">
    <property type="entry name" value="Anti-sigma factor, zinc-finger domain"/>
    <property type="match status" value="1"/>
</dbReference>
<evidence type="ECO:0000313" key="5">
    <source>
        <dbReference type="Proteomes" id="UP001183390"/>
    </source>
</evidence>
<evidence type="ECO:0000256" key="1">
    <source>
        <dbReference type="ARBA" id="ARBA00023015"/>
    </source>
</evidence>
<proteinExistence type="predicted"/>
<dbReference type="RefSeq" id="WP_311512425.1">
    <property type="nucleotide sequence ID" value="NZ_JAVREP010000009.1"/>
</dbReference>
<protein>
    <recommendedName>
        <fullName evidence="6">Anti-sigma factor</fullName>
    </recommendedName>
</protein>
<gene>
    <name evidence="4" type="ORF">RM479_15480</name>
</gene>
<accession>A0ABU2MB36</accession>
<evidence type="ECO:0000256" key="2">
    <source>
        <dbReference type="ARBA" id="ARBA00023163"/>
    </source>
</evidence>
<evidence type="ECO:0008006" key="6">
    <source>
        <dbReference type="Google" id="ProtNLM"/>
    </source>
</evidence>
<reference evidence="5" key="1">
    <citation type="submission" date="2023-07" db="EMBL/GenBank/DDBJ databases">
        <title>30 novel species of actinomycetes from the DSMZ collection.</title>
        <authorList>
            <person name="Nouioui I."/>
        </authorList>
    </citation>
    <scope>NUCLEOTIDE SEQUENCE [LARGE SCALE GENOMIC DNA]</scope>
    <source>
        <strain evidence="5">DSM 44743</strain>
    </source>
</reference>
<sequence length="93" mass="10140">MEHPDADRLAALAARLEAPVRAEQAHIEGCAHCAEEVERFRATITLMTSGDREPLVSPPERVWDRVLAELDMDEVPEPDPGRVGPDSPAGCGR</sequence>